<keyword evidence="1" id="KW-1133">Transmembrane helix</keyword>
<evidence type="ECO:0000256" key="1">
    <source>
        <dbReference type="SAM" id="Phobius"/>
    </source>
</evidence>
<reference evidence="2" key="1">
    <citation type="submission" date="2014-11" db="EMBL/GenBank/DDBJ databases">
        <authorList>
            <person name="Otto D Thomas"/>
            <person name="Naeem Raeece"/>
        </authorList>
    </citation>
    <scope>NUCLEOTIDE SEQUENCE</scope>
</reference>
<feature type="transmembrane region" description="Helical" evidence="1">
    <location>
        <begin position="63"/>
        <end position="87"/>
    </location>
</feature>
<dbReference type="VEuPathDB" id="CryptoDB:Cvel_22347"/>
<dbReference type="EMBL" id="CDMZ01001312">
    <property type="protein sequence ID" value="CEM30610.1"/>
    <property type="molecule type" value="Genomic_DNA"/>
</dbReference>
<accession>A0A0G4GKQ2</accession>
<dbReference type="AlphaFoldDB" id="A0A0G4GKQ2"/>
<feature type="transmembrane region" description="Helical" evidence="1">
    <location>
        <begin position="20"/>
        <end position="42"/>
    </location>
</feature>
<protein>
    <submittedName>
        <fullName evidence="2">Uncharacterized protein</fullName>
    </submittedName>
</protein>
<sequence>MPGTPTQVYFSSVTRSSIVLSALSAILLGATCVISVLVYEWVDDFQFSSERPEENNFLRSMKLGALWRISAVITAVEMFRIFVLVLFRYNFTCPCKGCVRVCCGGKRRRLDEYRGDTRQTTRVGEPSKIDKLLAKEGPSDVELSASQWFLSSDFVVQLVIKGLALGLFLFFSSEAVTEMQARVEWYFWIPTARAARNNFIALIEYLGWAQILVFSVLCLLLVDGIQGGIERGKLEGTKTN</sequence>
<feature type="transmembrane region" description="Helical" evidence="1">
    <location>
        <begin position="154"/>
        <end position="172"/>
    </location>
</feature>
<evidence type="ECO:0000313" key="2">
    <source>
        <dbReference type="EMBL" id="CEM30610.1"/>
    </source>
</evidence>
<keyword evidence="1" id="KW-0472">Membrane</keyword>
<proteinExistence type="predicted"/>
<gene>
    <name evidence="2" type="ORF">Cvel_22347</name>
</gene>
<name>A0A0G4GKQ2_9ALVE</name>
<keyword evidence="1" id="KW-0812">Transmembrane</keyword>
<feature type="transmembrane region" description="Helical" evidence="1">
    <location>
        <begin position="199"/>
        <end position="222"/>
    </location>
</feature>
<organism evidence="2">
    <name type="scientific">Chromera velia CCMP2878</name>
    <dbReference type="NCBI Taxonomy" id="1169474"/>
    <lineage>
        <taxon>Eukaryota</taxon>
        <taxon>Sar</taxon>
        <taxon>Alveolata</taxon>
        <taxon>Colpodellida</taxon>
        <taxon>Chromeraceae</taxon>
        <taxon>Chromera</taxon>
    </lineage>
</organism>